<dbReference type="PANTHER" id="PTHR13403:SF6">
    <property type="entry name" value="SNURPORTIN-1"/>
    <property type="match status" value="1"/>
</dbReference>
<feature type="compositionally biased region" description="Basic and acidic residues" evidence="11">
    <location>
        <begin position="29"/>
        <end position="47"/>
    </location>
</feature>
<dbReference type="AlphaFoldDB" id="A0A397IRU8"/>
<comment type="subcellular location">
    <subcellularLocation>
        <location evidence="3">Cytoplasm</location>
    </subcellularLocation>
    <subcellularLocation>
        <location evidence="2">Nucleus</location>
    </subcellularLocation>
</comment>
<accession>A0A397IRU8</accession>
<keyword evidence="10" id="KW-0175">Coiled coil</keyword>
<comment type="similarity">
    <text evidence="4">Belongs to the snurportin family.</text>
</comment>
<feature type="coiled-coil region" evidence="10">
    <location>
        <begin position="92"/>
        <end position="119"/>
    </location>
</feature>
<proteinExistence type="inferred from homology"/>
<dbReference type="Proteomes" id="UP000266861">
    <property type="component" value="Unassembled WGS sequence"/>
</dbReference>
<evidence type="ECO:0000256" key="8">
    <source>
        <dbReference type="ARBA" id="ARBA00022884"/>
    </source>
</evidence>
<evidence type="ECO:0000256" key="4">
    <source>
        <dbReference type="ARBA" id="ARBA00007540"/>
    </source>
</evidence>
<dbReference type="CDD" id="cd09232">
    <property type="entry name" value="Snurportin-1_C"/>
    <property type="match status" value="1"/>
</dbReference>
<evidence type="ECO:0000259" key="13">
    <source>
        <dbReference type="Pfam" id="PF21974"/>
    </source>
</evidence>
<dbReference type="EMBL" id="PQFF01000147">
    <property type="protein sequence ID" value="RHZ78739.1"/>
    <property type="molecule type" value="Genomic_DNA"/>
</dbReference>
<gene>
    <name evidence="14" type="ORF">Glove_156g22</name>
</gene>
<comment type="function">
    <text evidence="1">Functions as an U snRNP-specific nuclear import adapter. Involved in the trimethylguanosine (m3G)-cap-dependent nuclear import of U snRNPs. Binds specifically to the terminal m3G-cap U snRNAs.</text>
</comment>
<keyword evidence="7" id="KW-0963">Cytoplasm</keyword>
<dbReference type="InterPro" id="IPR024721">
    <property type="entry name" value="Snurportin-1_N"/>
</dbReference>
<evidence type="ECO:0000256" key="10">
    <source>
        <dbReference type="SAM" id="Coils"/>
    </source>
</evidence>
<evidence type="ECO:0000256" key="7">
    <source>
        <dbReference type="ARBA" id="ARBA00022490"/>
    </source>
</evidence>
<protein>
    <recommendedName>
        <fullName evidence="5">Snurportin-1</fullName>
    </recommendedName>
</protein>
<sequence>MSVTPISTLSKMSREVEEPISKNPISIVDRSKPDFSMSEKDKKGKEPEENEENKETNNLSTTIEEISDMLSVNSITATSGMSRQKHYKASPLLVKDKEATQEERRLRALEDQKKRRRDLTMHARNLALYKPTEIFSDEESEIDEENDLESNKQAQLKMKRRLELEEEDIEFVPKKARHKGRFRLNKQKRKTKNPYRNQIMFAEWLHEIPSDLKENWYVVLCPIGKRCLVVSAKGKTVCRLRNGYVMNVFESILPAGSNNYAGNKTSDFCILDCIYDQKTFTYYVLDMMCWKGHPIYDCETEFRFYWLTTKLAEIDIPTRDISTYSFIPLTSYLANHKNLKFLISDPHRFGYRPDGLLFFNKSTQYVLGETPLCGWVGMEKVNEIFSTFLQDENQEQIIPLIEN</sequence>
<dbReference type="GO" id="GO:0005737">
    <property type="term" value="C:cytoplasm"/>
    <property type="evidence" value="ECO:0007669"/>
    <property type="project" value="UniProtKB-SubCell"/>
</dbReference>
<feature type="domain" description="Snurportin-1 m3G cap-binding" evidence="13">
    <location>
        <begin position="198"/>
        <end position="376"/>
    </location>
</feature>
<dbReference type="Pfam" id="PF11538">
    <property type="entry name" value="Snurportin1"/>
    <property type="match status" value="1"/>
</dbReference>
<dbReference type="OrthoDB" id="10003593at2759"/>
<feature type="region of interest" description="Disordered" evidence="11">
    <location>
        <begin position="1"/>
        <end position="60"/>
    </location>
</feature>
<evidence type="ECO:0000256" key="5">
    <source>
        <dbReference type="ARBA" id="ARBA00016034"/>
    </source>
</evidence>
<dbReference type="Pfam" id="PF21974">
    <property type="entry name" value="SPN1_m3Gcap_bd"/>
    <property type="match status" value="1"/>
</dbReference>
<feature type="domain" description="Snurportin-1 N-terminal" evidence="12">
    <location>
        <begin position="96"/>
        <end position="125"/>
    </location>
</feature>
<dbReference type="InterPro" id="IPR047857">
    <property type="entry name" value="Snurportin1_C"/>
</dbReference>
<evidence type="ECO:0000256" key="9">
    <source>
        <dbReference type="ARBA" id="ARBA00023242"/>
    </source>
</evidence>
<evidence type="ECO:0000256" key="11">
    <source>
        <dbReference type="SAM" id="MobiDB-lite"/>
    </source>
</evidence>
<name>A0A397IRU8_9GLOM</name>
<organism evidence="14 15">
    <name type="scientific">Diversispora epigaea</name>
    <dbReference type="NCBI Taxonomy" id="1348612"/>
    <lineage>
        <taxon>Eukaryota</taxon>
        <taxon>Fungi</taxon>
        <taxon>Fungi incertae sedis</taxon>
        <taxon>Mucoromycota</taxon>
        <taxon>Glomeromycotina</taxon>
        <taxon>Glomeromycetes</taxon>
        <taxon>Diversisporales</taxon>
        <taxon>Diversisporaceae</taxon>
        <taxon>Diversispora</taxon>
    </lineage>
</organism>
<keyword evidence="9" id="KW-0539">Nucleus</keyword>
<keyword evidence="15" id="KW-1185">Reference proteome</keyword>
<dbReference type="GO" id="GO:0061015">
    <property type="term" value="P:snRNA import into nucleus"/>
    <property type="evidence" value="ECO:0007669"/>
    <property type="project" value="InterPro"/>
</dbReference>
<dbReference type="Gene3D" id="3.30.470.30">
    <property type="entry name" value="DNA ligase/mRNA capping enzyme"/>
    <property type="match status" value="1"/>
</dbReference>
<keyword evidence="6" id="KW-0813">Transport</keyword>
<evidence type="ECO:0000313" key="14">
    <source>
        <dbReference type="EMBL" id="RHZ78739.1"/>
    </source>
</evidence>
<evidence type="ECO:0000256" key="3">
    <source>
        <dbReference type="ARBA" id="ARBA00004496"/>
    </source>
</evidence>
<feature type="compositionally biased region" description="Polar residues" evidence="11">
    <location>
        <begin position="1"/>
        <end position="11"/>
    </location>
</feature>
<evidence type="ECO:0000256" key="1">
    <source>
        <dbReference type="ARBA" id="ARBA00003975"/>
    </source>
</evidence>
<keyword evidence="8" id="KW-0694">RNA-binding</keyword>
<dbReference type="STRING" id="1348612.A0A397IRU8"/>
<dbReference type="GO" id="GO:0005634">
    <property type="term" value="C:nucleus"/>
    <property type="evidence" value="ECO:0007669"/>
    <property type="project" value="UniProtKB-SubCell"/>
</dbReference>
<comment type="caution">
    <text evidence="14">The sequence shown here is derived from an EMBL/GenBank/DDBJ whole genome shotgun (WGS) entry which is preliminary data.</text>
</comment>
<dbReference type="PANTHER" id="PTHR13403">
    <property type="entry name" value="SNURPORTIN1 RNUT1 PROTEIN RNA, U TRANSPORTER 1"/>
    <property type="match status" value="1"/>
</dbReference>
<evidence type="ECO:0000259" key="12">
    <source>
        <dbReference type="Pfam" id="PF11538"/>
    </source>
</evidence>
<evidence type="ECO:0000256" key="2">
    <source>
        <dbReference type="ARBA" id="ARBA00004123"/>
    </source>
</evidence>
<reference evidence="14 15" key="1">
    <citation type="submission" date="2018-08" db="EMBL/GenBank/DDBJ databases">
        <title>Genome and evolution of the arbuscular mycorrhizal fungus Diversispora epigaea (formerly Glomus versiforme) and its bacterial endosymbionts.</title>
        <authorList>
            <person name="Sun X."/>
            <person name="Fei Z."/>
            <person name="Harrison M."/>
        </authorList>
    </citation>
    <scope>NUCLEOTIDE SEQUENCE [LARGE SCALE GENOMIC DNA]</scope>
    <source>
        <strain evidence="14 15">IT104</strain>
    </source>
</reference>
<evidence type="ECO:0000313" key="15">
    <source>
        <dbReference type="Proteomes" id="UP000266861"/>
    </source>
</evidence>
<dbReference type="InterPro" id="IPR017336">
    <property type="entry name" value="Snurportin-1"/>
</dbReference>
<dbReference type="SUPFAM" id="SSF56091">
    <property type="entry name" value="DNA ligase/mRNA capping enzyme, catalytic domain"/>
    <property type="match status" value="1"/>
</dbReference>
<evidence type="ECO:0000256" key="6">
    <source>
        <dbReference type="ARBA" id="ARBA00022448"/>
    </source>
</evidence>
<dbReference type="GO" id="GO:0003723">
    <property type="term" value="F:RNA binding"/>
    <property type="evidence" value="ECO:0007669"/>
    <property type="project" value="UniProtKB-KW"/>
</dbReference>